<dbReference type="Proteomes" id="UP000594771">
    <property type="component" value="Chromosome"/>
</dbReference>
<dbReference type="Pfam" id="PF00266">
    <property type="entry name" value="Aminotran_5"/>
    <property type="match status" value="1"/>
</dbReference>
<reference evidence="10" key="2">
    <citation type="submission" date="2022-09" db="EMBL/GenBank/DDBJ databases">
        <title>Aerococcus urinae taxonomy study.</title>
        <authorList>
            <person name="Christensen J."/>
            <person name="Senneby E."/>
        </authorList>
    </citation>
    <scope>NUCLEOTIDE SEQUENCE</scope>
    <source>
        <strain evidence="10">NLD-066-U95</strain>
    </source>
</reference>
<comment type="cofactor">
    <cofactor evidence="1">
        <name>pyridoxal 5'-phosphate</name>
        <dbReference type="ChEBI" id="CHEBI:597326"/>
    </cofactor>
</comment>
<dbReference type="InterPro" id="IPR016454">
    <property type="entry name" value="Cysteine_dSase"/>
</dbReference>
<evidence type="ECO:0000313" key="13">
    <source>
        <dbReference type="Proteomes" id="UP001069145"/>
    </source>
</evidence>
<dbReference type="PIRSF" id="PIRSF005572">
    <property type="entry name" value="NifS"/>
    <property type="match status" value="1"/>
</dbReference>
<dbReference type="Proteomes" id="UP001069145">
    <property type="component" value="Unassembled WGS sequence"/>
</dbReference>
<dbReference type="InterPro" id="IPR015422">
    <property type="entry name" value="PyrdxlP-dep_Trfase_small"/>
</dbReference>
<dbReference type="InterPro" id="IPR015424">
    <property type="entry name" value="PyrdxlP-dep_Trfase"/>
</dbReference>
<protein>
    <submittedName>
        <fullName evidence="11">Cysteine desulfurase</fullName>
    </submittedName>
</protein>
<evidence type="ECO:0000313" key="10">
    <source>
        <dbReference type="EMBL" id="MCY3052457.1"/>
    </source>
</evidence>
<comment type="catalytic activity">
    <reaction evidence="8">
        <text>(sulfur carrier)-H + L-cysteine = (sulfur carrier)-SH + L-alanine</text>
        <dbReference type="Rhea" id="RHEA:43892"/>
        <dbReference type="Rhea" id="RHEA-COMP:14737"/>
        <dbReference type="Rhea" id="RHEA-COMP:14739"/>
        <dbReference type="ChEBI" id="CHEBI:29917"/>
        <dbReference type="ChEBI" id="CHEBI:35235"/>
        <dbReference type="ChEBI" id="CHEBI:57972"/>
        <dbReference type="ChEBI" id="CHEBI:64428"/>
        <dbReference type="EC" id="2.8.1.7"/>
    </reaction>
</comment>
<dbReference type="KEGG" id="aun:AWM73_04950"/>
<comment type="similarity">
    <text evidence="2">Belongs to the class-V pyridoxal-phosphate-dependent aminotransferase family. NifS/IscS subfamily.</text>
</comment>
<accession>A0A0X8FEJ9</accession>
<evidence type="ECO:0000259" key="9">
    <source>
        <dbReference type="Pfam" id="PF00266"/>
    </source>
</evidence>
<evidence type="ECO:0000313" key="12">
    <source>
        <dbReference type="Proteomes" id="UP000594771"/>
    </source>
</evidence>
<dbReference type="OrthoDB" id="9808002at2"/>
<dbReference type="AlphaFoldDB" id="A0A0X8FEJ9"/>
<dbReference type="GeneID" id="35767935"/>
<dbReference type="PANTHER" id="PTHR11601">
    <property type="entry name" value="CYSTEINE DESULFURYLASE FAMILY MEMBER"/>
    <property type="match status" value="1"/>
</dbReference>
<dbReference type="EMBL" id="JAOTML010000001">
    <property type="protein sequence ID" value="MCY3052457.1"/>
    <property type="molecule type" value="Genomic_DNA"/>
</dbReference>
<evidence type="ECO:0000256" key="1">
    <source>
        <dbReference type="ARBA" id="ARBA00001933"/>
    </source>
</evidence>
<dbReference type="NCBIfam" id="NF002806">
    <property type="entry name" value="PRK02948.1"/>
    <property type="match status" value="1"/>
</dbReference>
<evidence type="ECO:0000256" key="5">
    <source>
        <dbReference type="ARBA" id="ARBA00022898"/>
    </source>
</evidence>
<dbReference type="Gene3D" id="3.90.1150.10">
    <property type="entry name" value="Aspartate Aminotransferase, domain 1"/>
    <property type="match status" value="1"/>
</dbReference>
<dbReference type="RefSeq" id="WP_060778344.1">
    <property type="nucleotide sequence ID" value="NZ_CAJHLF010000002.1"/>
</dbReference>
<evidence type="ECO:0000256" key="4">
    <source>
        <dbReference type="ARBA" id="ARBA00022723"/>
    </source>
</evidence>
<keyword evidence="7" id="KW-0411">Iron-sulfur</keyword>
<name>A0A0X8FEJ9_9LACT</name>
<evidence type="ECO:0000256" key="7">
    <source>
        <dbReference type="ARBA" id="ARBA00023014"/>
    </source>
</evidence>
<keyword evidence="5" id="KW-0663">Pyridoxal phosphate</keyword>
<keyword evidence="13" id="KW-1185">Reference proteome</keyword>
<dbReference type="GO" id="GO:0031071">
    <property type="term" value="F:cysteine desulfurase activity"/>
    <property type="evidence" value="ECO:0007669"/>
    <property type="project" value="UniProtKB-EC"/>
</dbReference>
<keyword evidence="6" id="KW-0408">Iron</keyword>
<evidence type="ECO:0000256" key="3">
    <source>
        <dbReference type="ARBA" id="ARBA00022679"/>
    </source>
</evidence>
<evidence type="ECO:0000256" key="2">
    <source>
        <dbReference type="ARBA" id="ARBA00006490"/>
    </source>
</evidence>
<feature type="domain" description="Aminotransferase class V" evidence="9">
    <location>
        <begin position="2"/>
        <end position="366"/>
    </location>
</feature>
<dbReference type="Gene3D" id="1.10.260.50">
    <property type="match status" value="1"/>
</dbReference>
<dbReference type="SUPFAM" id="SSF53383">
    <property type="entry name" value="PLP-dependent transferases"/>
    <property type="match status" value="1"/>
</dbReference>
<reference evidence="11 12" key="1">
    <citation type="submission" date="2020-12" db="EMBL/GenBank/DDBJ databases">
        <title>FDA dAtabase for Regulatory Grade micrObial Sequences (FDA-ARGOS): Supporting development and validation of Infectious Disease Dx tests.</title>
        <authorList>
            <person name="Sproer C."/>
            <person name="Gronow S."/>
            <person name="Severitt S."/>
            <person name="Schroder I."/>
            <person name="Tallon L."/>
            <person name="Sadzewicz L."/>
            <person name="Zhao X."/>
            <person name="Boylan J."/>
            <person name="Ott S."/>
            <person name="Bowen H."/>
            <person name="Vavikolanu K."/>
            <person name="Mehta A."/>
            <person name="Aluvathingal J."/>
            <person name="Nadendla S."/>
            <person name="Lowell S."/>
            <person name="Myers T."/>
            <person name="Yan Y."/>
            <person name="Sichtig H."/>
        </authorList>
    </citation>
    <scope>NUCLEOTIDE SEQUENCE [LARGE SCALE GENOMIC DNA]</scope>
    <source>
        <strain evidence="11 12">FDAARGOS_911</strain>
    </source>
</reference>
<dbReference type="GO" id="GO:0046872">
    <property type="term" value="F:metal ion binding"/>
    <property type="evidence" value="ECO:0007669"/>
    <property type="project" value="UniProtKB-KW"/>
</dbReference>
<keyword evidence="3" id="KW-0808">Transferase</keyword>
<dbReference type="GO" id="GO:0051536">
    <property type="term" value="F:iron-sulfur cluster binding"/>
    <property type="evidence" value="ECO:0007669"/>
    <property type="project" value="UniProtKB-KW"/>
</dbReference>
<organism evidence="11 12">
    <name type="scientific">Aerococcus urinae</name>
    <dbReference type="NCBI Taxonomy" id="1376"/>
    <lineage>
        <taxon>Bacteria</taxon>
        <taxon>Bacillati</taxon>
        <taxon>Bacillota</taxon>
        <taxon>Bacilli</taxon>
        <taxon>Lactobacillales</taxon>
        <taxon>Aerococcaceae</taxon>
        <taxon>Aerococcus</taxon>
    </lineage>
</organism>
<evidence type="ECO:0000313" key="11">
    <source>
        <dbReference type="EMBL" id="QPS00779.1"/>
    </source>
</evidence>
<sequence>MIYLDYAATTPMTQAVIEAMDQAMRENYGNASSTYRIGRQSHEQLTRVRENIAETINAQADDIIFTSGATESTNSALIQTAKRLAKQGRHIITTEAEHPSSYKTAKYLEKQGFEVTFLPFDEYGHISIEALKDAIKDDTIMVSIIAGNNEVGSVQDIQAIGDICQDHHLFFYTDVVQAYLNVPIDVEAMHIDGLCVSAHKFHGPKGVGFLYYRNAVSDFTPYLRGGGQEHGHRAGTENVPGIVAMGKAIEIAYQARDDHHQKLLELRKYFLKEAKERGLDFEINGPKEAELAHILNVYWPNHPSDQVLIKLDLKDVYVSAGSACSAGSLEPSRILVSMFGEESPRISQSIRISFGQLTTIEEIDEFLNILLSIA</sequence>
<evidence type="ECO:0000256" key="6">
    <source>
        <dbReference type="ARBA" id="ARBA00023004"/>
    </source>
</evidence>
<proteinExistence type="inferred from homology"/>
<dbReference type="EMBL" id="CP065662">
    <property type="protein sequence ID" value="QPS00779.1"/>
    <property type="molecule type" value="Genomic_DNA"/>
</dbReference>
<dbReference type="InterPro" id="IPR000192">
    <property type="entry name" value="Aminotrans_V_dom"/>
</dbReference>
<dbReference type="PANTHER" id="PTHR11601:SF34">
    <property type="entry name" value="CYSTEINE DESULFURASE"/>
    <property type="match status" value="1"/>
</dbReference>
<evidence type="ECO:0000256" key="8">
    <source>
        <dbReference type="ARBA" id="ARBA00050776"/>
    </source>
</evidence>
<dbReference type="Gene3D" id="3.40.640.10">
    <property type="entry name" value="Type I PLP-dependent aspartate aminotransferase-like (Major domain)"/>
    <property type="match status" value="1"/>
</dbReference>
<gene>
    <name evidence="11" type="ORF">I6G68_05105</name>
    <name evidence="10" type="ORF">ODY43_00365</name>
</gene>
<keyword evidence="4" id="KW-0479">Metal-binding</keyword>
<dbReference type="InterPro" id="IPR015421">
    <property type="entry name" value="PyrdxlP-dep_Trfase_major"/>
</dbReference>